<protein>
    <submittedName>
        <fullName evidence="1">Uncharacterized protein</fullName>
    </submittedName>
</protein>
<comment type="caution">
    <text evidence="1">The sequence shown here is derived from an EMBL/GenBank/DDBJ whole genome shotgun (WGS) entry which is preliminary data.</text>
</comment>
<evidence type="ECO:0000313" key="2">
    <source>
        <dbReference type="Proteomes" id="UP001151760"/>
    </source>
</evidence>
<organism evidence="1 2">
    <name type="scientific">Tanacetum coccineum</name>
    <dbReference type="NCBI Taxonomy" id="301880"/>
    <lineage>
        <taxon>Eukaryota</taxon>
        <taxon>Viridiplantae</taxon>
        <taxon>Streptophyta</taxon>
        <taxon>Embryophyta</taxon>
        <taxon>Tracheophyta</taxon>
        <taxon>Spermatophyta</taxon>
        <taxon>Magnoliopsida</taxon>
        <taxon>eudicotyledons</taxon>
        <taxon>Gunneridae</taxon>
        <taxon>Pentapetalae</taxon>
        <taxon>asterids</taxon>
        <taxon>campanulids</taxon>
        <taxon>Asterales</taxon>
        <taxon>Asteraceae</taxon>
        <taxon>Asteroideae</taxon>
        <taxon>Anthemideae</taxon>
        <taxon>Anthemidinae</taxon>
        <taxon>Tanacetum</taxon>
    </lineage>
</organism>
<evidence type="ECO:0000313" key="1">
    <source>
        <dbReference type="EMBL" id="GJT22694.1"/>
    </source>
</evidence>
<gene>
    <name evidence="1" type="ORF">Tco_0892631</name>
</gene>
<dbReference type="Proteomes" id="UP001151760">
    <property type="component" value="Unassembled WGS sequence"/>
</dbReference>
<sequence>MVVDEGEPTGSTALEATIATRSGETVRVEDYSTHFKQWYTGSHSSFWMDRTYGVGEMSFDTSPELMYTRSHSIERRSADVGGESYNE</sequence>
<keyword evidence="2" id="KW-1185">Reference proteome</keyword>
<dbReference type="EMBL" id="BQNB010013990">
    <property type="protein sequence ID" value="GJT22694.1"/>
    <property type="molecule type" value="Genomic_DNA"/>
</dbReference>
<name>A0ABQ5CBU5_9ASTR</name>
<accession>A0ABQ5CBU5</accession>
<proteinExistence type="predicted"/>
<reference evidence="1" key="1">
    <citation type="journal article" date="2022" name="Int. J. Mol. Sci.">
        <title>Draft Genome of Tanacetum Coccineum: Genomic Comparison of Closely Related Tanacetum-Family Plants.</title>
        <authorList>
            <person name="Yamashiro T."/>
            <person name="Shiraishi A."/>
            <person name="Nakayama K."/>
            <person name="Satake H."/>
        </authorList>
    </citation>
    <scope>NUCLEOTIDE SEQUENCE</scope>
</reference>
<reference evidence="1" key="2">
    <citation type="submission" date="2022-01" db="EMBL/GenBank/DDBJ databases">
        <authorList>
            <person name="Yamashiro T."/>
            <person name="Shiraishi A."/>
            <person name="Satake H."/>
            <person name="Nakayama K."/>
        </authorList>
    </citation>
    <scope>NUCLEOTIDE SEQUENCE</scope>
</reference>